<feature type="compositionally biased region" description="Basic and acidic residues" evidence="1">
    <location>
        <begin position="180"/>
        <end position="192"/>
    </location>
</feature>
<sequence length="307" mass="31081">MGSPAKWGSPSHLGPGGRPAVPPSPSAPPPPARVGPFLTRWQLPLGCGLPQRSSGPEDEGRGRLPGGALRRSITPPAGARLPIPTSTLWVSGKGRAWPSCVLGAANAQGPGPAASRAPPPRQRPAEPAGGPPGVPWPLGRTHAGCRGRCDTRRATDLPPGAPPAPPAPTRSEGSVPNPKSEAKPPHLSRDQRTGAGRRRPLLTGVLTLSSPAPSHLGPEARGPHSASAAPLPPPASPPPPVFTCLGPAAVSDWCGGQATHGANGGGTLGGEGRRRRSRAEVGAGTNCRADWGTLRARGGQLAEQGRE</sequence>
<feature type="compositionally biased region" description="Pro residues" evidence="1">
    <location>
        <begin position="159"/>
        <end position="168"/>
    </location>
</feature>
<evidence type="ECO:0000313" key="2">
    <source>
        <dbReference type="EMBL" id="KAK2109642.1"/>
    </source>
</evidence>
<feature type="region of interest" description="Disordered" evidence="1">
    <location>
        <begin position="1"/>
        <end position="85"/>
    </location>
</feature>
<gene>
    <name evidence="2" type="ORF">P7K49_009388</name>
</gene>
<dbReference type="EMBL" id="JASSZA010000005">
    <property type="protein sequence ID" value="KAK2109642.1"/>
    <property type="molecule type" value="Genomic_DNA"/>
</dbReference>
<evidence type="ECO:0000313" key="3">
    <source>
        <dbReference type="Proteomes" id="UP001266305"/>
    </source>
</evidence>
<feature type="compositionally biased region" description="Pro residues" evidence="1">
    <location>
        <begin position="20"/>
        <end position="33"/>
    </location>
</feature>
<organism evidence="2 3">
    <name type="scientific">Saguinus oedipus</name>
    <name type="common">Cotton-top tamarin</name>
    <name type="synonym">Oedipomidas oedipus</name>
    <dbReference type="NCBI Taxonomy" id="9490"/>
    <lineage>
        <taxon>Eukaryota</taxon>
        <taxon>Metazoa</taxon>
        <taxon>Chordata</taxon>
        <taxon>Craniata</taxon>
        <taxon>Vertebrata</taxon>
        <taxon>Euteleostomi</taxon>
        <taxon>Mammalia</taxon>
        <taxon>Eutheria</taxon>
        <taxon>Euarchontoglires</taxon>
        <taxon>Primates</taxon>
        <taxon>Haplorrhini</taxon>
        <taxon>Platyrrhini</taxon>
        <taxon>Cebidae</taxon>
        <taxon>Callitrichinae</taxon>
        <taxon>Saguinus</taxon>
    </lineage>
</organism>
<reference evidence="2 3" key="1">
    <citation type="submission" date="2023-05" db="EMBL/GenBank/DDBJ databases">
        <title>B98-5 Cell Line De Novo Hybrid Assembly: An Optical Mapping Approach.</title>
        <authorList>
            <person name="Kananen K."/>
            <person name="Auerbach J.A."/>
            <person name="Kautto E."/>
            <person name="Blachly J.S."/>
        </authorList>
    </citation>
    <scope>NUCLEOTIDE SEQUENCE [LARGE SCALE GENOMIC DNA]</scope>
    <source>
        <strain evidence="2">B95-8</strain>
        <tissue evidence="2">Cell line</tissue>
    </source>
</reference>
<feature type="compositionally biased region" description="Low complexity" evidence="1">
    <location>
        <begin position="103"/>
        <end position="116"/>
    </location>
</feature>
<evidence type="ECO:0000256" key="1">
    <source>
        <dbReference type="SAM" id="MobiDB-lite"/>
    </source>
</evidence>
<feature type="compositionally biased region" description="Pro residues" evidence="1">
    <location>
        <begin position="230"/>
        <end position="241"/>
    </location>
</feature>
<accession>A0ABQ9VMY6</accession>
<evidence type="ECO:0008006" key="4">
    <source>
        <dbReference type="Google" id="ProtNLM"/>
    </source>
</evidence>
<feature type="region of interest" description="Disordered" evidence="1">
    <location>
        <begin position="101"/>
        <end position="284"/>
    </location>
</feature>
<name>A0ABQ9VMY6_SAGOE</name>
<comment type="caution">
    <text evidence="2">The sequence shown here is derived from an EMBL/GenBank/DDBJ whole genome shotgun (WGS) entry which is preliminary data.</text>
</comment>
<protein>
    <recommendedName>
        <fullName evidence="4">Basic proline-rich protein-like</fullName>
    </recommendedName>
</protein>
<keyword evidence="3" id="KW-1185">Reference proteome</keyword>
<proteinExistence type="predicted"/>
<dbReference type="Proteomes" id="UP001266305">
    <property type="component" value="Unassembled WGS sequence"/>
</dbReference>